<reference evidence="1" key="2">
    <citation type="journal article" date="2006" name="PLoS Pathog.">
        <title>New perspectives on host-parasite interplay by comparative transcriptomic and proteomic analyses of Schistosoma japonicum.</title>
        <authorList>
            <person name="Liu F."/>
            <person name="Lu J."/>
            <person name="Hu W."/>
            <person name="Wang S.Y."/>
            <person name="Cui S.J."/>
            <person name="Chi M."/>
            <person name="Yan Q."/>
            <person name="Wang X.R."/>
            <person name="Song H.D."/>
            <person name="Xu X.N."/>
            <person name="Wang J.J."/>
            <person name="Zhang X.L."/>
            <person name="Zhang X."/>
            <person name="Wang Z.Q."/>
            <person name="Xue C.L."/>
            <person name="Brindley P.J."/>
            <person name="McManus D.P."/>
            <person name="Yang P.Y."/>
            <person name="Feng Z."/>
            <person name="Chen Z."/>
            <person name="Han Z.G."/>
        </authorList>
    </citation>
    <scope>NUCLEOTIDE SEQUENCE</scope>
</reference>
<dbReference type="Pfam" id="PF11291">
    <property type="entry name" value="DUF3091"/>
    <property type="match status" value="1"/>
</dbReference>
<proteinExistence type="evidence at transcript level"/>
<sequence>MLFVLCSFRSIILLLNYLLFITFSSQRISRKVFEKIMKHSKKLKQQSDLSQSKVENMTCNKPKNIDANDVIVLENSITNYQSASVYLNIFSTQNNYLIELKKKIREFG</sequence>
<accession>Q5DAU4</accession>
<organism evidence="1">
    <name type="scientific">Schistosoma japonicum</name>
    <name type="common">Blood fluke</name>
    <dbReference type="NCBI Taxonomy" id="6182"/>
    <lineage>
        <taxon>Eukaryota</taxon>
        <taxon>Metazoa</taxon>
        <taxon>Spiralia</taxon>
        <taxon>Lophotrochozoa</taxon>
        <taxon>Platyhelminthes</taxon>
        <taxon>Trematoda</taxon>
        <taxon>Digenea</taxon>
        <taxon>Strigeidida</taxon>
        <taxon>Schistosomatoidea</taxon>
        <taxon>Schistosomatidae</taxon>
        <taxon>Schistosoma</taxon>
    </lineage>
</organism>
<dbReference type="InterPro" id="IPR021442">
    <property type="entry name" value="DUF3091"/>
</dbReference>
<evidence type="ECO:0000313" key="1">
    <source>
        <dbReference type="EMBL" id="AAW27062.1"/>
    </source>
</evidence>
<name>Q5DAU4_SCHJA</name>
<protein>
    <submittedName>
        <fullName evidence="1">SJCHGC04296 protein</fullName>
    </submittedName>
</protein>
<dbReference type="EMBL" id="AY815330">
    <property type="protein sequence ID" value="AAW27062.1"/>
    <property type="molecule type" value="mRNA"/>
</dbReference>
<dbReference type="AlphaFoldDB" id="Q5DAU4"/>
<reference evidence="1" key="1">
    <citation type="submission" date="2004-11" db="EMBL/GenBank/DDBJ databases">
        <title>The full-length cDNA sequences of Schistosoma japonicum genes.</title>
        <authorList>
            <person name="Han Z."/>
        </authorList>
    </citation>
    <scope>NUCLEOTIDE SEQUENCE</scope>
</reference>